<dbReference type="Proteomes" id="UP000251431">
    <property type="component" value="Unassembled WGS sequence"/>
</dbReference>
<name>A0A2X0XSW4_9BACI</name>
<keyword evidence="1" id="KW-0732">Signal</keyword>
<dbReference type="RefSeq" id="WP_112117861.1">
    <property type="nucleotide sequence ID" value="NZ_JARTHO010000012.1"/>
</dbReference>
<dbReference type="AlphaFoldDB" id="A0A2X0XSW4"/>
<evidence type="ECO:0000256" key="1">
    <source>
        <dbReference type="SAM" id="SignalP"/>
    </source>
</evidence>
<dbReference type="SUPFAM" id="SSF55383">
    <property type="entry name" value="Copper amine oxidase, domain N"/>
    <property type="match status" value="1"/>
</dbReference>
<evidence type="ECO:0000313" key="4">
    <source>
        <dbReference type="Proteomes" id="UP000251431"/>
    </source>
</evidence>
<dbReference type="InterPro" id="IPR012854">
    <property type="entry name" value="Cu_amine_oxidase-like_N"/>
</dbReference>
<sequence length="316" mass="34469">MKMTKVVPFAMSALLLGGAIGAPTASANEGEATVINAETSEQQVQPIFIKVTGTVENVEVRENATYYTVVDGDNTNIVIANKDSLVFDNMGKEAKLQKGDKVSAYSYAKKPMLAIYPPQYNPEVIIVETEEMGSVEVDFFNKDLVDTENNLKLNVGEDTKLASATGKAVKVDDLKEQHLVVFYTIATMSIPAQTPPSKVIVLDTIEKEEPVEVDPTPEPAPAPVDSAVQEIINKDFYEVDGTKMVPLRLIAEKLGFKVEVTPKGAIVSKGALSYTITRGQKEYGYNKALRQFKVAPALLESGKTYVPVEFVEELTK</sequence>
<protein>
    <submittedName>
        <fullName evidence="3">BBRPI</fullName>
    </submittedName>
</protein>
<evidence type="ECO:0000313" key="3">
    <source>
        <dbReference type="EMBL" id="SPU00703.1"/>
    </source>
</evidence>
<feature type="chain" id="PRO_5016061547" evidence="1">
    <location>
        <begin position="28"/>
        <end position="316"/>
    </location>
</feature>
<proteinExistence type="predicted"/>
<feature type="signal peptide" evidence="1">
    <location>
        <begin position="1"/>
        <end position="27"/>
    </location>
</feature>
<dbReference type="Pfam" id="PF07833">
    <property type="entry name" value="Cu_amine_oxidN1"/>
    <property type="match status" value="1"/>
</dbReference>
<organism evidence="3 4">
    <name type="scientific">Lysinibacillus capsici</name>
    <dbReference type="NCBI Taxonomy" id="2115968"/>
    <lineage>
        <taxon>Bacteria</taxon>
        <taxon>Bacillati</taxon>
        <taxon>Bacillota</taxon>
        <taxon>Bacilli</taxon>
        <taxon>Bacillales</taxon>
        <taxon>Bacillaceae</taxon>
        <taxon>Lysinibacillus</taxon>
    </lineage>
</organism>
<feature type="domain" description="Copper amine oxidase-like N-terminal" evidence="2">
    <location>
        <begin position="238"/>
        <end position="313"/>
    </location>
</feature>
<dbReference type="STRING" id="1421.A2J09_05145"/>
<dbReference type="EMBL" id="UAQE01000001">
    <property type="protein sequence ID" value="SPU00703.1"/>
    <property type="molecule type" value="Genomic_DNA"/>
</dbReference>
<reference evidence="3 4" key="1">
    <citation type="submission" date="2018-06" db="EMBL/GenBank/DDBJ databases">
        <authorList>
            <consortium name="Pathogen Informatics"/>
            <person name="Doyle S."/>
        </authorList>
    </citation>
    <scope>NUCLEOTIDE SEQUENCE [LARGE SCALE GENOMIC DNA]</scope>
    <source>
        <strain evidence="3 4">NCTC7582</strain>
    </source>
</reference>
<accession>A0A2X0XSW4</accession>
<gene>
    <name evidence="3" type="ORF">NCTC7582_03502</name>
</gene>
<dbReference type="InterPro" id="IPR036582">
    <property type="entry name" value="Mao_N_sf"/>
</dbReference>
<evidence type="ECO:0000259" key="2">
    <source>
        <dbReference type="Pfam" id="PF07833"/>
    </source>
</evidence>
<dbReference type="Gene3D" id="3.30.457.10">
    <property type="entry name" value="Copper amine oxidase-like, N-terminal domain"/>
    <property type="match status" value="1"/>
</dbReference>